<keyword evidence="2" id="KW-1185">Reference proteome</keyword>
<evidence type="ECO:0000313" key="1">
    <source>
        <dbReference type="EMBL" id="PVU91409.1"/>
    </source>
</evidence>
<evidence type="ECO:0000313" key="2">
    <source>
        <dbReference type="Proteomes" id="UP000245383"/>
    </source>
</evidence>
<gene>
    <name evidence="1" type="ORF">BB561_004408</name>
</gene>
<proteinExistence type="predicted"/>
<dbReference type="AlphaFoldDB" id="A0A2T9YGH6"/>
<comment type="caution">
    <text evidence="1">The sequence shown here is derived from an EMBL/GenBank/DDBJ whole genome shotgun (WGS) entry which is preliminary data.</text>
</comment>
<dbReference type="EMBL" id="MBFR01000201">
    <property type="protein sequence ID" value="PVU91409.1"/>
    <property type="molecule type" value="Genomic_DNA"/>
</dbReference>
<reference evidence="1 2" key="1">
    <citation type="journal article" date="2018" name="MBio">
        <title>Comparative Genomics Reveals the Core Gene Toolbox for the Fungus-Insect Symbiosis.</title>
        <authorList>
            <person name="Wang Y."/>
            <person name="Stata M."/>
            <person name="Wang W."/>
            <person name="Stajich J.E."/>
            <person name="White M.M."/>
            <person name="Moncalvo J.M."/>
        </authorList>
    </citation>
    <scope>NUCLEOTIDE SEQUENCE [LARGE SCALE GENOMIC DNA]</scope>
    <source>
        <strain evidence="1 2">SWE-8-4</strain>
    </source>
</reference>
<accession>A0A2T9YGH6</accession>
<sequence length="156" mass="18268">MNGKNGDTSNKNLESKKNKVSYKYQTNKNTEKLVMILNRVIQKNYIEKKFTTIQRPVGRITILGDHVFKLKFTKLWNIIPTSHYTDALIKDTYLSALALLDCKIWWKIIKDAKNKNPEVLLRFSERYTNIKLKYGNKIPDDTFSKALQESHRTVDS</sequence>
<name>A0A2T9YGH6_9FUNG</name>
<dbReference type="Proteomes" id="UP000245383">
    <property type="component" value="Unassembled WGS sequence"/>
</dbReference>
<protein>
    <submittedName>
        <fullName evidence="1">Uncharacterized protein</fullName>
    </submittedName>
</protein>
<organism evidence="1 2">
    <name type="scientific">Smittium simulii</name>
    <dbReference type="NCBI Taxonomy" id="133385"/>
    <lineage>
        <taxon>Eukaryota</taxon>
        <taxon>Fungi</taxon>
        <taxon>Fungi incertae sedis</taxon>
        <taxon>Zoopagomycota</taxon>
        <taxon>Kickxellomycotina</taxon>
        <taxon>Harpellomycetes</taxon>
        <taxon>Harpellales</taxon>
        <taxon>Legeriomycetaceae</taxon>
        <taxon>Smittium</taxon>
    </lineage>
</organism>